<evidence type="ECO:0000313" key="2">
    <source>
        <dbReference type="EMBL" id="RPA86373.1"/>
    </source>
</evidence>
<name>A0A3N4IJP3_ASCIM</name>
<accession>A0A3N4IJP3</accession>
<feature type="region of interest" description="Disordered" evidence="1">
    <location>
        <begin position="67"/>
        <end position="93"/>
    </location>
</feature>
<dbReference type="Proteomes" id="UP000275078">
    <property type="component" value="Unassembled WGS sequence"/>
</dbReference>
<evidence type="ECO:0000256" key="1">
    <source>
        <dbReference type="SAM" id="MobiDB-lite"/>
    </source>
</evidence>
<dbReference type="EMBL" id="ML119650">
    <property type="protein sequence ID" value="RPA86373.1"/>
    <property type="molecule type" value="Genomic_DNA"/>
</dbReference>
<feature type="compositionally biased region" description="Polar residues" evidence="1">
    <location>
        <begin position="76"/>
        <end position="89"/>
    </location>
</feature>
<evidence type="ECO:0000313" key="3">
    <source>
        <dbReference type="Proteomes" id="UP000275078"/>
    </source>
</evidence>
<protein>
    <submittedName>
        <fullName evidence="2">Uncharacterized protein</fullName>
    </submittedName>
</protein>
<feature type="region of interest" description="Disordered" evidence="1">
    <location>
        <begin position="198"/>
        <end position="217"/>
    </location>
</feature>
<proteinExistence type="predicted"/>
<organism evidence="2 3">
    <name type="scientific">Ascobolus immersus RN42</name>
    <dbReference type="NCBI Taxonomy" id="1160509"/>
    <lineage>
        <taxon>Eukaryota</taxon>
        <taxon>Fungi</taxon>
        <taxon>Dikarya</taxon>
        <taxon>Ascomycota</taxon>
        <taxon>Pezizomycotina</taxon>
        <taxon>Pezizomycetes</taxon>
        <taxon>Pezizales</taxon>
        <taxon>Ascobolaceae</taxon>
        <taxon>Ascobolus</taxon>
    </lineage>
</organism>
<keyword evidence="3" id="KW-1185">Reference proteome</keyword>
<dbReference type="AlphaFoldDB" id="A0A3N4IJP3"/>
<reference evidence="2 3" key="1">
    <citation type="journal article" date="2018" name="Nat. Ecol. Evol.">
        <title>Pezizomycetes genomes reveal the molecular basis of ectomycorrhizal truffle lifestyle.</title>
        <authorList>
            <person name="Murat C."/>
            <person name="Payen T."/>
            <person name="Noel B."/>
            <person name="Kuo A."/>
            <person name="Morin E."/>
            <person name="Chen J."/>
            <person name="Kohler A."/>
            <person name="Krizsan K."/>
            <person name="Balestrini R."/>
            <person name="Da Silva C."/>
            <person name="Montanini B."/>
            <person name="Hainaut M."/>
            <person name="Levati E."/>
            <person name="Barry K.W."/>
            <person name="Belfiori B."/>
            <person name="Cichocki N."/>
            <person name="Clum A."/>
            <person name="Dockter R.B."/>
            <person name="Fauchery L."/>
            <person name="Guy J."/>
            <person name="Iotti M."/>
            <person name="Le Tacon F."/>
            <person name="Lindquist E.A."/>
            <person name="Lipzen A."/>
            <person name="Malagnac F."/>
            <person name="Mello A."/>
            <person name="Molinier V."/>
            <person name="Miyauchi S."/>
            <person name="Poulain J."/>
            <person name="Riccioni C."/>
            <person name="Rubini A."/>
            <person name="Sitrit Y."/>
            <person name="Splivallo R."/>
            <person name="Traeger S."/>
            <person name="Wang M."/>
            <person name="Zifcakova L."/>
            <person name="Wipf D."/>
            <person name="Zambonelli A."/>
            <person name="Paolocci F."/>
            <person name="Nowrousian M."/>
            <person name="Ottonello S."/>
            <person name="Baldrian P."/>
            <person name="Spatafora J.W."/>
            <person name="Henrissat B."/>
            <person name="Nagy L.G."/>
            <person name="Aury J.M."/>
            <person name="Wincker P."/>
            <person name="Grigoriev I.V."/>
            <person name="Bonfante P."/>
            <person name="Martin F.M."/>
        </authorList>
    </citation>
    <scope>NUCLEOTIDE SEQUENCE [LARGE SCALE GENOMIC DNA]</scope>
    <source>
        <strain evidence="2 3">RN42</strain>
    </source>
</reference>
<gene>
    <name evidence="2" type="ORF">BJ508DRAFT_322030</name>
</gene>
<sequence>MSQEQMTKLSEIHFKFQEMTAEVEAITAQIELDAKHGTATRGFVQLPYHQPFAEKMESVGLSSWVSDQAERAQMSPVPSTPQRPRTASKGSHKNVVCELQVSITPQKEKYKKEKLCRRTRSQHHKQHAFDGDAWPAVGSDGGSTVRASTLMRSASFPTSLPSLPSPGVITPTRHVAPSYSNRCLRIKPHPFSGYFPDEEEAPAHSPSINANPTMEEYGHGTATIRDSEQVRTHMGQTLHYSEPNQYSYPERAQHGQYHGNEYVAGGGGAAPLRHRPPLYFRDERNGRPMVVRERGGGEVVPEVLGRDVNGRMVWRKGSVAGGLGRGRR</sequence>